<dbReference type="Proteomes" id="UP001255856">
    <property type="component" value="Unassembled WGS sequence"/>
</dbReference>
<dbReference type="SUPFAM" id="SSF51735">
    <property type="entry name" value="NAD(P)-binding Rossmann-fold domains"/>
    <property type="match status" value="1"/>
</dbReference>
<evidence type="ECO:0000313" key="3">
    <source>
        <dbReference type="Proteomes" id="UP001255856"/>
    </source>
</evidence>
<dbReference type="Pfam" id="PF13561">
    <property type="entry name" value="adh_short_C2"/>
    <property type="match status" value="1"/>
</dbReference>
<gene>
    <name evidence="2" type="ORF">QBZ16_002385</name>
</gene>
<dbReference type="PROSITE" id="PS00061">
    <property type="entry name" value="ADH_SHORT"/>
    <property type="match status" value="1"/>
</dbReference>
<dbReference type="PANTHER" id="PTHR42898">
    <property type="entry name" value="TROPINONE REDUCTASE"/>
    <property type="match status" value="1"/>
</dbReference>
<protein>
    <submittedName>
        <fullName evidence="2">Uncharacterized protein</fullName>
    </submittedName>
</protein>
<comment type="caution">
    <text evidence="2">The sequence shown here is derived from an EMBL/GenBank/DDBJ whole genome shotgun (WGS) entry which is preliminary data.</text>
</comment>
<keyword evidence="1" id="KW-0560">Oxidoreductase</keyword>
<accession>A0AAD9IMC9</accession>
<dbReference type="InterPro" id="IPR002347">
    <property type="entry name" value="SDR_fam"/>
</dbReference>
<dbReference type="InterPro" id="IPR045000">
    <property type="entry name" value="TR"/>
</dbReference>
<name>A0AAD9IMC9_PROWI</name>
<dbReference type="PANTHER" id="PTHR42898:SF6">
    <property type="entry name" value="NADP-DEPENDENT MANNITOL DEHYDROGENASE"/>
    <property type="match status" value="1"/>
</dbReference>
<evidence type="ECO:0000313" key="2">
    <source>
        <dbReference type="EMBL" id="KAK2079990.1"/>
    </source>
</evidence>
<organism evidence="2 3">
    <name type="scientific">Prototheca wickerhamii</name>
    <dbReference type="NCBI Taxonomy" id="3111"/>
    <lineage>
        <taxon>Eukaryota</taxon>
        <taxon>Viridiplantae</taxon>
        <taxon>Chlorophyta</taxon>
        <taxon>core chlorophytes</taxon>
        <taxon>Trebouxiophyceae</taxon>
        <taxon>Chlorellales</taxon>
        <taxon>Chlorellaceae</taxon>
        <taxon>Prototheca</taxon>
    </lineage>
</organism>
<dbReference type="GO" id="GO:0016491">
    <property type="term" value="F:oxidoreductase activity"/>
    <property type="evidence" value="ECO:0007669"/>
    <property type="project" value="UniProtKB-KW"/>
</dbReference>
<dbReference type="AlphaFoldDB" id="A0AAD9IMC9"/>
<keyword evidence="3" id="KW-1185">Reference proteome</keyword>
<evidence type="ECO:0000256" key="1">
    <source>
        <dbReference type="ARBA" id="ARBA00023002"/>
    </source>
</evidence>
<sequence>MASPSVAEHLVEHYGLVGKRCLVTGGSMGIGGAIVEEYAALGARNAEKLEELVSSCKAKGWDVSGVVADVSTSQDVLVNNVGTNIRKAPEEYSREDFQKLIAVNLESAFSLSQMALGPLRAAGGGAIILISSVAGGPTAMFSGAIYAMTKAAMNQLVKNLACDWAKYGIRTVAVAPWYTETPLVGGLLENKELVSNIIARTPMKRIAQPVEIARVAAFAASPAAGYLTGQTIRVDGGYSAMGLYF</sequence>
<dbReference type="PRINTS" id="PR00081">
    <property type="entry name" value="GDHRDH"/>
</dbReference>
<dbReference type="InterPro" id="IPR036291">
    <property type="entry name" value="NAD(P)-bd_dom_sf"/>
</dbReference>
<dbReference type="PRINTS" id="PR00080">
    <property type="entry name" value="SDRFAMILY"/>
</dbReference>
<dbReference type="InterPro" id="IPR020904">
    <property type="entry name" value="Sc_DH/Rdtase_CS"/>
</dbReference>
<dbReference type="Gene3D" id="3.40.50.720">
    <property type="entry name" value="NAD(P)-binding Rossmann-like Domain"/>
    <property type="match status" value="1"/>
</dbReference>
<reference evidence="2" key="1">
    <citation type="submission" date="2021-01" db="EMBL/GenBank/DDBJ databases">
        <authorList>
            <person name="Eckstrom K.M.E."/>
        </authorList>
    </citation>
    <scope>NUCLEOTIDE SEQUENCE</scope>
    <source>
        <strain evidence="2">UVCC 0001</strain>
    </source>
</reference>
<proteinExistence type="predicted"/>
<dbReference type="EMBL" id="JASFZW010000002">
    <property type="protein sequence ID" value="KAK2079990.1"/>
    <property type="molecule type" value="Genomic_DNA"/>
</dbReference>